<gene>
    <name evidence="4" type="ORF">F0P93_16705</name>
</gene>
<dbReference type="InterPro" id="IPR011013">
    <property type="entry name" value="Gal_mutarotase_sf_dom"/>
</dbReference>
<dbReference type="Proteomes" id="UP000326344">
    <property type="component" value="Unassembled WGS sequence"/>
</dbReference>
<comment type="cofactor">
    <cofactor evidence="1">
        <name>Ca(2+)</name>
        <dbReference type="ChEBI" id="CHEBI:29108"/>
    </cofactor>
</comment>
<comment type="subunit">
    <text evidence="2">Monomer.</text>
</comment>
<dbReference type="Gene3D" id="2.70.98.10">
    <property type="match status" value="1"/>
</dbReference>
<evidence type="ECO:0000256" key="3">
    <source>
        <dbReference type="ARBA" id="ARBA00022837"/>
    </source>
</evidence>
<dbReference type="InterPro" id="IPR008183">
    <property type="entry name" value="Aldose_1/G6P_1-epimerase"/>
</dbReference>
<dbReference type="AlphaFoldDB" id="A0A5N1JEY8"/>
<accession>A0A5N1JEY8</accession>
<dbReference type="CDD" id="cd09024">
    <property type="entry name" value="Aldose_epim_lacX"/>
    <property type="match status" value="1"/>
</dbReference>
<dbReference type="PANTHER" id="PTHR11122:SF13">
    <property type="entry name" value="GLUCOSE-6-PHOSPHATE 1-EPIMERASE"/>
    <property type="match status" value="1"/>
</dbReference>
<keyword evidence="3" id="KW-0106">Calcium</keyword>
<name>A0A5N1JEY8_9BACT</name>
<sequence>MTTLENDFIKVSIRSQGAELTSIYNKKTGLEHLWQADPAVWGWHAPNLFPVVGGCLNNEIIVEGEPYPMERHGFTRQSEFAVVEATPTKACFSLKSNEKTRAVYPYEFDFQIEYQIDNQVLTLIYRVFNRENKRMYFSVGSHPAFAVPFFPNEKYEDYYLEFQNEEPLERHMLSAKGYFTGETEPVLTVDKQLPLTADLFNDDALVFKNLASRSVTIRSRNHDHAVTVSFPAFPYLGIWAKPGGKFVCIEPWLGCADREGTPVPFEEKEAIQHVEPNGLFETGYTIGV</sequence>
<dbReference type="PANTHER" id="PTHR11122">
    <property type="entry name" value="APOSPORY-ASSOCIATED PROTEIN C-RELATED"/>
    <property type="match status" value="1"/>
</dbReference>
<dbReference type="GO" id="GO:0005975">
    <property type="term" value="P:carbohydrate metabolic process"/>
    <property type="evidence" value="ECO:0007669"/>
    <property type="project" value="InterPro"/>
</dbReference>
<evidence type="ECO:0000256" key="2">
    <source>
        <dbReference type="ARBA" id="ARBA00011245"/>
    </source>
</evidence>
<dbReference type="InterPro" id="IPR014718">
    <property type="entry name" value="GH-type_carb-bd"/>
</dbReference>
<keyword evidence="5" id="KW-1185">Reference proteome</keyword>
<dbReference type="Pfam" id="PF01263">
    <property type="entry name" value="Aldose_epim"/>
    <property type="match status" value="1"/>
</dbReference>
<evidence type="ECO:0000256" key="1">
    <source>
        <dbReference type="ARBA" id="ARBA00001913"/>
    </source>
</evidence>
<dbReference type="RefSeq" id="WP_150877879.1">
    <property type="nucleotide sequence ID" value="NZ_VTWS01000004.1"/>
</dbReference>
<dbReference type="InterPro" id="IPR037481">
    <property type="entry name" value="LacX"/>
</dbReference>
<dbReference type="GO" id="GO:0030246">
    <property type="term" value="F:carbohydrate binding"/>
    <property type="evidence" value="ECO:0007669"/>
    <property type="project" value="InterPro"/>
</dbReference>
<reference evidence="4 5" key="1">
    <citation type="submission" date="2019-09" db="EMBL/GenBank/DDBJ databases">
        <title>Genome Sequence of Larkinella sp MA1.</title>
        <authorList>
            <person name="Srinivasan S."/>
        </authorList>
    </citation>
    <scope>NUCLEOTIDE SEQUENCE [LARGE SCALE GENOMIC DNA]</scope>
    <source>
        <strain evidence="4 5">MA1</strain>
    </source>
</reference>
<evidence type="ECO:0000313" key="5">
    <source>
        <dbReference type="Proteomes" id="UP000326344"/>
    </source>
</evidence>
<comment type="caution">
    <text evidence="4">The sequence shown here is derived from an EMBL/GenBank/DDBJ whole genome shotgun (WGS) entry which is preliminary data.</text>
</comment>
<organism evidence="4 5">
    <name type="scientific">Larkinella humicola</name>
    <dbReference type="NCBI Taxonomy" id="2607654"/>
    <lineage>
        <taxon>Bacteria</taxon>
        <taxon>Pseudomonadati</taxon>
        <taxon>Bacteroidota</taxon>
        <taxon>Cytophagia</taxon>
        <taxon>Cytophagales</taxon>
        <taxon>Spirosomataceae</taxon>
        <taxon>Larkinella</taxon>
    </lineage>
</organism>
<dbReference type="GO" id="GO:0016853">
    <property type="term" value="F:isomerase activity"/>
    <property type="evidence" value="ECO:0007669"/>
    <property type="project" value="InterPro"/>
</dbReference>
<evidence type="ECO:0000313" key="4">
    <source>
        <dbReference type="EMBL" id="KAA9352826.1"/>
    </source>
</evidence>
<proteinExistence type="predicted"/>
<protein>
    <submittedName>
        <fullName evidence="4">Aldose 1-epimerase family protein</fullName>
    </submittedName>
</protein>
<dbReference type="SUPFAM" id="SSF74650">
    <property type="entry name" value="Galactose mutarotase-like"/>
    <property type="match status" value="1"/>
</dbReference>
<dbReference type="EMBL" id="VTWS01000004">
    <property type="protein sequence ID" value="KAA9352826.1"/>
    <property type="molecule type" value="Genomic_DNA"/>
</dbReference>